<evidence type="ECO:0000313" key="8">
    <source>
        <dbReference type="Proteomes" id="UP000190042"/>
    </source>
</evidence>
<feature type="transmembrane region" description="Helical" evidence="5">
    <location>
        <begin position="82"/>
        <end position="100"/>
    </location>
</feature>
<reference evidence="8" key="1">
    <citation type="submission" date="2017-02" db="EMBL/GenBank/DDBJ databases">
        <authorList>
            <person name="Varghese N."/>
            <person name="Submissions S."/>
        </authorList>
    </citation>
    <scope>NUCLEOTIDE SEQUENCE [LARGE SCALE GENOMIC DNA]</scope>
    <source>
        <strain evidence="8">DSM 23966</strain>
    </source>
</reference>
<feature type="transmembrane region" description="Helical" evidence="5">
    <location>
        <begin position="434"/>
        <end position="452"/>
    </location>
</feature>
<dbReference type="GO" id="GO:0016020">
    <property type="term" value="C:membrane"/>
    <property type="evidence" value="ECO:0007669"/>
    <property type="project" value="UniProtKB-SubCell"/>
</dbReference>
<feature type="transmembrane region" description="Helical" evidence="5">
    <location>
        <begin position="464"/>
        <end position="482"/>
    </location>
</feature>
<evidence type="ECO:0000256" key="5">
    <source>
        <dbReference type="SAM" id="Phobius"/>
    </source>
</evidence>
<feature type="transmembrane region" description="Helical" evidence="5">
    <location>
        <begin position="395"/>
        <end position="414"/>
    </location>
</feature>
<dbReference type="RefSeq" id="WP_078817150.1">
    <property type="nucleotide sequence ID" value="NZ_FUYJ01000002.1"/>
</dbReference>
<feature type="transmembrane region" description="Helical" evidence="5">
    <location>
        <begin position="131"/>
        <end position="149"/>
    </location>
</feature>
<proteinExistence type="predicted"/>
<name>A0A1T4XZG3_9BACL</name>
<evidence type="ECO:0000256" key="2">
    <source>
        <dbReference type="ARBA" id="ARBA00022692"/>
    </source>
</evidence>
<keyword evidence="4 5" id="KW-0472">Membrane</keyword>
<keyword evidence="2 5" id="KW-0812">Transmembrane</keyword>
<keyword evidence="3 5" id="KW-1133">Transmembrane helix</keyword>
<evidence type="ECO:0000256" key="4">
    <source>
        <dbReference type="ARBA" id="ARBA00023136"/>
    </source>
</evidence>
<feature type="transmembrane region" description="Helical" evidence="5">
    <location>
        <begin position="7"/>
        <end position="27"/>
    </location>
</feature>
<dbReference type="InterPro" id="IPR049453">
    <property type="entry name" value="Memb_transporter_dom"/>
</dbReference>
<sequence length="645" mass="73365">MKLTKKMILTNTLLFIFILGFVLGFGAVFGSENILIGVSTITAMLMLLERDLTSHPIRNTMKFVVLNLFIGIAAFLTGFNMWLAIPINFIAMFVISYSLLFNLKNPLYFPFSLQYVFILAMPVAADQMPLRLASLAFGALAIMGMQMLANKNRITKSGDQKVQTICTALIEKMRLLQKGEPLEEITEQITSDISGLRGIVYDKREENYFLTEEGRLKLNISVALEKIDILLDEISEEEMREVMLQDIIQCLELAIDGLQDKETMTLLEDTFDQMLHKYKAERNHNIVVLRMLNHIGFLKDNLAELSNLGKEHYNVVKRLEQIPQKFQKLTISETPSHTNSIKLSYAIRMAVGISLTGFMIDFFDLVEGRWMMFTVLSVIIPLYEQSQKKMRDRIFATTIGAVAVTILFMIFQSYTARSVLLMMAGYLMSYVKAYRYNTILVTFSAIGAVALVTGTTEVLTLERVAFVVAGVILALLINKFILPYKLEDANRDLWSMYNDTVHEMLVEAKEKVKGGGDQHAIKNLLLITTMVEDRLKLNNQDTQSTDGVAWLKHQRRVANTLYELYGWIDQHGLQESNIPAVNMGLQVLLEESIQETGLRQAIVEMEQVIHSTPRIEDRMVLSMILEVMEEKYSAMLTRSIVLQCL</sequence>
<feature type="domain" description="Integral membrane bound transporter" evidence="6">
    <location>
        <begin position="357"/>
        <end position="477"/>
    </location>
</feature>
<feature type="transmembrane region" description="Helical" evidence="5">
    <location>
        <begin position="33"/>
        <end position="48"/>
    </location>
</feature>
<dbReference type="Proteomes" id="UP000190042">
    <property type="component" value="Unassembled WGS sequence"/>
</dbReference>
<accession>A0A1T4XZG3</accession>
<evidence type="ECO:0000259" key="6">
    <source>
        <dbReference type="Pfam" id="PF13515"/>
    </source>
</evidence>
<protein>
    <submittedName>
        <fullName evidence="7">Uncharacterized membrane protein YccC</fullName>
    </submittedName>
</protein>
<keyword evidence="8" id="KW-1185">Reference proteome</keyword>
<dbReference type="AlphaFoldDB" id="A0A1T4XZG3"/>
<evidence type="ECO:0000256" key="3">
    <source>
        <dbReference type="ARBA" id="ARBA00022989"/>
    </source>
</evidence>
<feature type="transmembrane region" description="Helical" evidence="5">
    <location>
        <begin position="60"/>
        <end position="76"/>
    </location>
</feature>
<dbReference type="EMBL" id="FUYJ01000002">
    <property type="protein sequence ID" value="SKA94920.1"/>
    <property type="molecule type" value="Genomic_DNA"/>
</dbReference>
<evidence type="ECO:0000256" key="1">
    <source>
        <dbReference type="ARBA" id="ARBA00004141"/>
    </source>
</evidence>
<evidence type="ECO:0000313" key="7">
    <source>
        <dbReference type="EMBL" id="SKA94920.1"/>
    </source>
</evidence>
<organism evidence="7 8">
    <name type="scientific">Sporosarcina newyorkensis</name>
    <dbReference type="NCBI Taxonomy" id="759851"/>
    <lineage>
        <taxon>Bacteria</taxon>
        <taxon>Bacillati</taxon>
        <taxon>Bacillota</taxon>
        <taxon>Bacilli</taxon>
        <taxon>Bacillales</taxon>
        <taxon>Caryophanaceae</taxon>
        <taxon>Sporosarcina</taxon>
    </lineage>
</organism>
<dbReference type="Pfam" id="PF13515">
    <property type="entry name" value="FUSC_2"/>
    <property type="match status" value="1"/>
</dbReference>
<comment type="subcellular location">
    <subcellularLocation>
        <location evidence="1">Membrane</location>
        <topology evidence="1">Multi-pass membrane protein</topology>
    </subcellularLocation>
</comment>
<gene>
    <name evidence="7" type="ORF">SAMN04244570_1504</name>
</gene>